<name>A0ABT8WVR0_9FLAO</name>
<dbReference type="RefSeq" id="WP_303304429.1">
    <property type="nucleotide sequence ID" value="NZ_BAABDA010000011.1"/>
</dbReference>
<reference evidence="1" key="1">
    <citation type="submission" date="2023-07" db="EMBL/GenBank/DDBJ databases">
        <title>Two novel species in the genus Flavivirga.</title>
        <authorList>
            <person name="Kwon K."/>
        </authorList>
    </citation>
    <scope>NUCLEOTIDE SEQUENCE</scope>
    <source>
        <strain evidence="1">KACC 14158</strain>
    </source>
</reference>
<keyword evidence="2" id="KW-1185">Reference proteome</keyword>
<dbReference type="EMBL" id="JAUOEL010000012">
    <property type="protein sequence ID" value="MDO5977095.1"/>
    <property type="molecule type" value="Genomic_DNA"/>
</dbReference>
<organism evidence="1 2">
    <name type="scientific">Flavivirga jejuensis</name>
    <dbReference type="NCBI Taxonomy" id="870487"/>
    <lineage>
        <taxon>Bacteria</taxon>
        <taxon>Pseudomonadati</taxon>
        <taxon>Bacteroidota</taxon>
        <taxon>Flavobacteriia</taxon>
        <taxon>Flavobacteriales</taxon>
        <taxon>Flavobacteriaceae</taxon>
        <taxon>Flavivirga</taxon>
    </lineage>
</organism>
<accession>A0ABT8WVR0</accession>
<comment type="caution">
    <text evidence="1">The sequence shown here is derived from an EMBL/GenBank/DDBJ whole genome shotgun (WGS) entry which is preliminary data.</text>
</comment>
<evidence type="ECO:0000313" key="2">
    <source>
        <dbReference type="Proteomes" id="UP001176806"/>
    </source>
</evidence>
<proteinExistence type="predicted"/>
<evidence type="ECO:0000313" key="1">
    <source>
        <dbReference type="EMBL" id="MDO5977095.1"/>
    </source>
</evidence>
<dbReference type="Proteomes" id="UP001176806">
    <property type="component" value="Unassembled WGS sequence"/>
</dbReference>
<sequence>MITSEKLNHHALIFFKQFKNAVKDSRDFERDALAYVRKEEAFQYKDKVSGDTLVMILEDLGYLKYELGTKRKHIITLEGFEFLKSK</sequence>
<protein>
    <submittedName>
        <fullName evidence="1">Uncharacterized protein</fullName>
    </submittedName>
</protein>
<gene>
    <name evidence="1" type="ORF">Q4Q40_23100</name>
</gene>